<dbReference type="Pfam" id="PF00300">
    <property type="entry name" value="His_Phos_1"/>
    <property type="match status" value="1"/>
</dbReference>
<comment type="caution">
    <text evidence="3">The sequence shown here is derived from an EMBL/GenBank/DDBJ whole genome shotgun (WGS) entry which is preliminary data.</text>
</comment>
<proteinExistence type="predicted"/>
<evidence type="ECO:0000256" key="2">
    <source>
        <dbReference type="PIRSR" id="PIRSR613078-2"/>
    </source>
</evidence>
<name>A0A1G2I8F7_9BACT</name>
<dbReference type="InterPro" id="IPR001345">
    <property type="entry name" value="PG/BPGM_mutase_AS"/>
</dbReference>
<dbReference type="PANTHER" id="PTHR47821:SF2">
    <property type="entry name" value="PHOSPHOGLYCERATE MUTASE FAMILY PROTEIN"/>
    <property type="match status" value="1"/>
</dbReference>
<dbReference type="AlphaFoldDB" id="A0A1G2I8F7"/>
<organism evidence="3 4">
    <name type="scientific">Candidatus Staskawiczbacteria bacterium RIFCSPHIGHO2_12_FULL_38_11</name>
    <dbReference type="NCBI Taxonomy" id="1802209"/>
    <lineage>
        <taxon>Bacteria</taxon>
        <taxon>Candidatus Staskawicziibacteriota</taxon>
    </lineage>
</organism>
<feature type="binding site" evidence="2">
    <location>
        <position position="64"/>
    </location>
    <ligand>
        <name>substrate</name>
    </ligand>
</feature>
<feature type="active site" description="Tele-phosphohistidine intermediate" evidence="1">
    <location>
        <position position="12"/>
    </location>
</feature>
<dbReference type="PANTHER" id="PTHR47821">
    <property type="entry name" value="PHOSPHOGLYCERATE MUTASE FAMILY PROTEIN"/>
    <property type="match status" value="1"/>
</dbReference>
<sequence length="188" mass="21861">MKLNNKYYLLRHGEAMSNVRQVVSSWPETFKNPLTQKGRGQIKNAAKKLKSKHIDLVFASDLLRTKQTAQIAGKALKISPKFDKRLREVGFGRVNGMSTEELLYLSFEKDRLKNSFKKSETYESVLRRVWDFVKKIDKKYKGKNILIVSHQCPLWILENHVKGFSLVEGLKRNPEEKRIGKGEIRELN</sequence>
<protein>
    <recommendedName>
        <fullName evidence="5">Phosphoglycerate mutase</fullName>
    </recommendedName>
</protein>
<dbReference type="Gene3D" id="3.40.50.1240">
    <property type="entry name" value="Phosphoglycerate mutase-like"/>
    <property type="match status" value="1"/>
</dbReference>
<dbReference type="SUPFAM" id="SSF53254">
    <property type="entry name" value="Phosphoglycerate mutase-like"/>
    <property type="match status" value="1"/>
</dbReference>
<evidence type="ECO:0000256" key="1">
    <source>
        <dbReference type="PIRSR" id="PIRSR613078-1"/>
    </source>
</evidence>
<evidence type="ECO:0000313" key="4">
    <source>
        <dbReference type="Proteomes" id="UP000179214"/>
    </source>
</evidence>
<dbReference type="InterPro" id="IPR029033">
    <property type="entry name" value="His_PPase_superfam"/>
</dbReference>
<dbReference type="CDD" id="cd07067">
    <property type="entry name" value="HP_PGM_like"/>
    <property type="match status" value="1"/>
</dbReference>
<accession>A0A1G2I8F7</accession>
<feature type="active site" description="Proton donor/acceptor" evidence="1">
    <location>
        <position position="88"/>
    </location>
</feature>
<dbReference type="InterPro" id="IPR013078">
    <property type="entry name" value="His_Pase_superF_clade-1"/>
</dbReference>
<reference evidence="3 4" key="1">
    <citation type="journal article" date="2016" name="Nat. Commun.">
        <title>Thousands of microbial genomes shed light on interconnected biogeochemical processes in an aquifer system.</title>
        <authorList>
            <person name="Anantharaman K."/>
            <person name="Brown C.T."/>
            <person name="Hug L.A."/>
            <person name="Sharon I."/>
            <person name="Castelle C.J."/>
            <person name="Probst A.J."/>
            <person name="Thomas B.C."/>
            <person name="Singh A."/>
            <person name="Wilkins M.J."/>
            <person name="Karaoz U."/>
            <person name="Brodie E.L."/>
            <person name="Williams K.H."/>
            <person name="Hubbard S.S."/>
            <person name="Banfield J.F."/>
        </authorList>
    </citation>
    <scope>NUCLEOTIDE SEQUENCE [LARGE SCALE GENOMIC DNA]</scope>
</reference>
<gene>
    <name evidence="3" type="ORF">A3F47_00170</name>
</gene>
<dbReference type="PROSITE" id="PS00175">
    <property type="entry name" value="PG_MUTASE"/>
    <property type="match status" value="1"/>
</dbReference>
<dbReference type="Proteomes" id="UP000179214">
    <property type="component" value="Unassembled WGS sequence"/>
</dbReference>
<dbReference type="EMBL" id="MHOV01000005">
    <property type="protein sequence ID" value="OGZ70660.1"/>
    <property type="molecule type" value="Genomic_DNA"/>
</dbReference>
<dbReference type="PIRSF" id="PIRSF000709">
    <property type="entry name" value="6PFK_2-Ptase"/>
    <property type="match status" value="1"/>
</dbReference>
<dbReference type="GO" id="GO:0003824">
    <property type="term" value="F:catalytic activity"/>
    <property type="evidence" value="ECO:0007669"/>
    <property type="project" value="InterPro"/>
</dbReference>
<evidence type="ECO:0008006" key="5">
    <source>
        <dbReference type="Google" id="ProtNLM"/>
    </source>
</evidence>
<evidence type="ECO:0000313" key="3">
    <source>
        <dbReference type="EMBL" id="OGZ70660.1"/>
    </source>
</evidence>
<dbReference type="SMART" id="SM00855">
    <property type="entry name" value="PGAM"/>
    <property type="match status" value="1"/>
</dbReference>
<feature type="binding site" evidence="2">
    <location>
        <begin position="11"/>
        <end position="18"/>
    </location>
    <ligand>
        <name>substrate</name>
    </ligand>
</feature>